<dbReference type="InterPro" id="IPR011051">
    <property type="entry name" value="RmlC_Cupin_sf"/>
</dbReference>
<protein>
    <recommendedName>
        <fullName evidence="2">AraC-type arabinose-binding/dimerisation domain-containing protein</fullName>
    </recommendedName>
</protein>
<dbReference type="InterPro" id="IPR014710">
    <property type="entry name" value="RmlC-like_jellyroll"/>
</dbReference>
<accession>A0A2H5Y6F5</accession>
<dbReference type="AlphaFoldDB" id="A0A2H5Y6F5"/>
<dbReference type="Gene3D" id="2.60.120.10">
    <property type="entry name" value="Jelly Rolls"/>
    <property type="match status" value="1"/>
</dbReference>
<keyword evidence="1" id="KW-0238">DNA-binding</keyword>
<name>A0A2H5Y6F5_9CHLR</name>
<gene>
    <name evidence="3" type="ORF">HRbin22_01164</name>
</gene>
<dbReference type="EMBL" id="BEHY01000021">
    <property type="protein sequence ID" value="GBD08918.1"/>
    <property type="molecule type" value="Genomic_DNA"/>
</dbReference>
<evidence type="ECO:0000313" key="3">
    <source>
        <dbReference type="EMBL" id="GBD08918.1"/>
    </source>
</evidence>
<proteinExistence type="predicted"/>
<evidence type="ECO:0000259" key="2">
    <source>
        <dbReference type="Pfam" id="PF02311"/>
    </source>
</evidence>
<dbReference type="InterPro" id="IPR003313">
    <property type="entry name" value="AraC-bd"/>
</dbReference>
<dbReference type="GO" id="GO:0006355">
    <property type="term" value="P:regulation of DNA-templated transcription"/>
    <property type="evidence" value="ECO:0007669"/>
    <property type="project" value="InterPro"/>
</dbReference>
<evidence type="ECO:0000256" key="1">
    <source>
        <dbReference type="ARBA" id="ARBA00023125"/>
    </source>
</evidence>
<evidence type="ECO:0000313" key="4">
    <source>
        <dbReference type="Proteomes" id="UP000236642"/>
    </source>
</evidence>
<comment type="caution">
    <text evidence="3">The sequence shown here is derived from an EMBL/GenBank/DDBJ whole genome shotgun (WGS) entry which is preliminary data.</text>
</comment>
<organism evidence="3 4">
    <name type="scientific">Candidatus Thermoflexus japonica</name>
    <dbReference type="NCBI Taxonomy" id="2035417"/>
    <lineage>
        <taxon>Bacteria</taxon>
        <taxon>Bacillati</taxon>
        <taxon>Chloroflexota</taxon>
        <taxon>Thermoflexia</taxon>
        <taxon>Thermoflexales</taxon>
        <taxon>Thermoflexaceae</taxon>
        <taxon>Thermoflexus</taxon>
    </lineage>
</organism>
<dbReference type="GO" id="GO:0003677">
    <property type="term" value="F:DNA binding"/>
    <property type="evidence" value="ECO:0007669"/>
    <property type="project" value="UniProtKB-KW"/>
</dbReference>
<dbReference type="Proteomes" id="UP000236642">
    <property type="component" value="Unassembled WGS sequence"/>
</dbReference>
<feature type="domain" description="AraC-type arabinose-binding/dimerisation" evidence="2">
    <location>
        <begin position="50"/>
        <end position="99"/>
    </location>
</feature>
<sequence>MPIRVQAEKMLHHVGAGWQEIVLANLDGLNIPGVRLSQWKLDPEKMGPEQYHGNAEGFLYVSRGSGTIWVNECPWPLAPETVVWLEPGDRYRIQAGSEGIEILHAVVE</sequence>
<reference evidence="4" key="1">
    <citation type="submission" date="2017-09" db="EMBL/GenBank/DDBJ databases">
        <title>Metaegenomics of thermophilic ammonia-oxidizing enrichment culture.</title>
        <authorList>
            <person name="Kato S."/>
            <person name="Suzuki K."/>
        </authorList>
    </citation>
    <scope>NUCLEOTIDE SEQUENCE [LARGE SCALE GENOMIC DNA]</scope>
</reference>
<dbReference type="SUPFAM" id="SSF51182">
    <property type="entry name" value="RmlC-like cupins"/>
    <property type="match status" value="1"/>
</dbReference>
<dbReference type="Pfam" id="PF02311">
    <property type="entry name" value="AraC_binding"/>
    <property type="match status" value="1"/>
</dbReference>